<dbReference type="AlphaFoldDB" id="A0A2W7E0M6"/>
<comment type="caution">
    <text evidence="1">The sequence shown here is derived from an EMBL/GenBank/DDBJ whole genome shotgun (WGS) entry which is preliminary data.</text>
</comment>
<proteinExistence type="predicted"/>
<keyword evidence="2" id="KW-1185">Reference proteome</keyword>
<gene>
    <name evidence="1" type="ORF">B5V02_19485</name>
</gene>
<dbReference type="EMBL" id="MZXV01000040">
    <property type="protein sequence ID" value="PZV36886.1"/>
    <property type="molecule type" value="Genomic_DNA"/>
</dbReference>
<reference evidence="2" key="1">
    <citation type="submission" date="2017-03" db="EMBL/GenBank/DDBJ databases">
        <authorList>
            <person name="Safronova V.I."/>
            <person name="Sazanova A.L."/>
            <person name="Chirak E.R."/>
        </authorList>
    </citation>
    <scope>NUCLEOTIDE SEQUENCE [LARGE SCALE GENOMIC DNA]</scope>
    <source>
        <strain evidence="2">Ach-343</strain>
    </source>
</reference>
<dbReference type="Proteomes" id="UP000248616">
    <property type="component" value="Unassembled WGS sequence"/>
</dbReference>
<organism evidence="1 2">
    <name type="scientific">Mesorhizobium kowhaii</name>
    <dbReference type="NCBI Taxonomy" id="1300272"/>
    <lineage>
        <taxon>Bacteria</taxon>
        <taxon>Pseudomonadati</taxon>
        <taxon>Pseudomonadota</taxon>
        <taxon>Alphaproteobacteria</taxon>
        <taxon>Hyphomicrobiales</taxon>
        <taxon>Phyllobacteriaceae</taxon>
        <taxon>Mesorhizobium</taxon>
    </lineage>
</organism>
<evidence type="ECO:0000313" key="1">
    <source>
        <dbReference type="EMBL" id="PZV36886.1"/>
    </source>
</evidence>
<name>A0A2W7E0M6_9HYPH</name>
<evidence type="ECO:0000313" key="2">
    <source>
        <dbReference type="Proteomes" id="UP000248616"/>
    </source>
</evidence>
<accession>A0A2W7E0M6</accession>
<sequence>MTQMRINCFPGGGGFTMSPVPDGHKPQEHCPGYGDQPKFGYSDDGVSQTLTSLEPNVISASKQLVWTIVVKGTRFNRNTSIVHFDGQPVQTDYETPTALRATVVDSFGTFKSGRHSISVVDLGRETDPLYLILNDGHAA</sequence>
<dbReference type="RefSeq" id="WP_111545791.1">
    <property type="nucleotide sequence ID" value="NZ_MZXV01000040.1"/>
</dbReference>
<protein>
    <submittedName>
        <fullName evidence="1">Uncharacterized protein</fullName>
    </submittedName>
</protein>